<name>A0ABD3W0R3_SINWO</name>
<evidence type="ECO:0000256" key="4">
    <source>
        <dbReference type="ARBA" id="ARBA00022695"/>
    </source>
</evidence>
<dbReference type="GO" id="GO:0016779">
    <property type="term" value="F:nucleotidyltransferase activity"/>
    <property type="evidence" value="ECO:0007669"/>
    <property type="project" value="UniProtKB-KW"/>
</dbReference>
<dbReference type="Pfam" id="PF20266">
    <property type="entry name" value="Mab-21_C"/>
    <property type="match status" value="1"/>
</dbReference>
<comment type="caution">
    <text evidence="8">The sequence shown here is derived from an EMBL/GenBank/DDBJ whole genome shotgun (WGS) entry which is preliminary data.</text>
</comment>
<dbReference type="EMBL" id="JBJQND010000009">
    <property type="protein sequence ID" value="KAL3866200.1"/>
    <property type="molecule type" value="Genomic_DNA"/>
</dbReference>
<evidence type="ECO:0000256" key="5">
    <source>
        <dbReference type="ARBA" id="ARBA00022723"/>
    </source>
</evidence>
<evidence type="ECO:0000256" key="3">
    <source>
        <dbReference type="ARBA" id="ARBA00022679"/>
    </source>
</evidence>
<dbReference type="Proteomes" id="UP001634394">
    <property type="component" value="Unassembled WGS sequence"/>
</dbReference>
<comment type="similarity">
    <text evidence="2">Belongs to the mab-21 family.</text>
</comment>
<gene>
    <name evidence="8" type="ORF">ACJMK2_043522</name>
</gene>
<keyword evidence="4" id="KW-0548">Nucleotidyltransferase</keyword>
<dbReference type="AlphaFoldDB" id="A0ABD3W0R3"/>
<evidence type="ECO:0000313" key="9">
    <source>
        <dbReference type="Proteomes" id="UP001634394"/>
    </source>
</evidence>
<dbReference type="InterPro" id="IPR024810">
    <property type="entry name" value="MAB21L/cGLR"/>
</dbReference>
<feature type="domain" description="Mab-21-like HhH/H2TH-like" evidence="7">
    <location>
        <begin position="308"/>
        <end position="403"/>
    </location>
</feature>
<dbReference type="GO" id="GO:0046872">
    <property type="term" value="F:metal ion binding"/>
    <property type="evidence" value="ECO:0007669"/>
    <property type="project" value="UniProtKB-KW"/>
</dbReference>
<keyword evidence="9" id="KW-1185">Reference proteome</keyword>
<protein>
    <recommendedName>
        <fullName evidence="7">Mab-21-like HhH/H2TH-like domain-containing protein</fullName>
    </recommendedName>
</protein>
<evidence type="ECO:0000313" key="8">
    <source>
        <dbReference type="EMBL" id="KAL3866200.1"/>
    </source>
</evidence>
<reference evidence="8 9" key="1">
    <citation type="submission" date="2024-11" db="EMBL/GenBank/DDBJ databases">
        <title>Chromosome-level genome assembly of the freshwater bivalve Anodonta woodiana.</title>
        <authorList>
            <person name="Chen X."/>
        </authorList>
    </citation>
    <scope>NUCLEOTIDE SEQUENCE [LARGE SCALE GENOMIC DNA]</scope>
    <source>
        <strain evidence="8">MN2024</strain>
        <tissue evidence="8">Gills</tissue>
    </source>
</reference>
<accession>A0ABD3W0R3</accession>
<keyword evidence="5" id="KW-0479">Metal-binding</keyword>
<comment type="cofactor">
    <cofactor evidence="1">
        <name>Mg(2+)</name>
        <dbReference type="ChEBI" id="CHEBI:18420"/>
    </cofactor>
</comment>
<dbReference type="PANTHER" id="PTHR10656">
    <property type="entry name" value="CELL FATE DETERMINING PROTEIN MAB21-RELATED"/>
    <property type="match status" value="1"/>
</dbReference>
<keyword evidence="3" id="KW-0808">Transferase</keyword>
<evidence type="ECO:0000259" key="7">
    <source>
        <dbReference type="Pfam" id="PF20266"/>
    </source>
</evidence>
<keyword evidence="6" id="KW-0460">Magnesium</keyword>
<dbReference type="PANTHER" id="PTHR10656:SF42">
    <property type="entry name" value="CYCLIC GMP-AMP SYNTHASE-LIKE PROTEIN-RELATED"/>
    <property type="match status" value="1"/>
</dbReference>
<dbReference type="InterPro" id="IPR046906">
    <property type="entry name" value="Mab-21_HhH/H2TH-like"/>
</dbReference>
<evidence type="ECO:0000256" key="2">
    <source>
        <dbReference type="ARBA" id="ARBA00008307"/>
    </source>
</evidence>
<proteinExistence type="inferred from homology"/>
<evidence type="ECO:0000256" key="6">
    <source>
        <dbReference type="ARBA" id="ARBA00022842"/>
    </source>
</evidence>
<evidence type="ECO:0000256" key="1">
    <source>
        <dbReference type="ARBA" id="ARBA00001946"/>
    </source>
</evidence>
<dbReference type="Gene3D" id="1.10.1410.40">
    <property type="match status" value="1"/>
</dbReference>
<sequence>MALEENQSLYVSGILAAMGFSKREVNIRRFKWKFVELTDNLLLTYRKDIRRCIHSGSASEGMSGGPYYGGLKSDFDTMNILTYVKVVDEKDDSVGKEDACPDNIPKITVREIPDKDYPGYVRLIVVRADPVFLNRMPFKDDQYFLSNTLITQLEMQHEGLSNVSNKDHDFRKHQITKSHLHGPAISCKVSQPESTLSMLCEMLDISDDAESNDQDASKSIKSSQYADLDIVSCIMSLRWPYESIHFTTRPRPGHWPKKETVEYLVDSTPIFLAPVGHKSSPDVDLQWRPSFNVAEKLLIEDFNQTQIQCYALLKIILKDCLKLVSPNILSSYCMKTTMFWLSEREGSDKMIPTKLLHYFIQCLKLIQTWLESQRMPHYFIETRNVFPSNLDPAEVKELMQAIDKVMLGPISALENCKTFELAFRASAGDPLLFPKLIARSYLFAWIEMRCGILENMYTSGANRRLWKPYDTRNISDCIERFKHMVEDTQTLEYGQHLLKIFKSFLGFVCFADHYVRLETTEDKLSVKEIETLLLEGKDGDLALCPLKLATFYLRQNKIDEVLTITTSVLQQQQQIQNRHAFVDNLFVRIYEEFQLLVSIKDMKTLEHLVDIATANFSAKTHYDELVYCREDRTEARQFLHFPIELAKNLTFDVTFMLPESSALPRAVQLEVVFSEPIEFDENYCIGVTISPLVYTLYLRFLAFKAKLDLAGCIMTLSEFQDLLPSESLLNQASGYNLLASCYGMIGRSHDAVQSLCYSLRINPTRNNVAFGYFAFVYSVLFH</sequence>
<dbReference type="SMART" id="SM01265">
    <property type="entry name" value="Mab-21"/>
    <property type="match status" value="1"/>
</dbReference>
<organism evidence="8 9">
    <name type="scientific">Sinanodonta woodiana</name>
    <name type="common">Chinese pond mussel</name>
    <name type="synonym">Anodonta woodiana</name>
    <dbReference type="NCBI Taxonomy" id="1069815"/>
    <lineage>
        <taxon>Eukaryota</taxon>
        <taxon>Metazoa</taxon>
        <taxon>Spiralia</taxon>
        <taxon>Lophotrochozoa</taxon>
        <taxon>Mollusca</taxon>
        <taxon>Bivalvia</taxon>
        <taxon>Autobranchia</taxon>
        <taxon>Heteroconchia</taxon>
        <taxon>Palaeoheterodonta</taxon>
        <taxon>Unionida</taxon>
        <taxon>Unionoidea</taxon>
        <taxon>Unionidae</taxon>
        <taxon>Unioninae</taxon>
        <taxon>Sinanodonta</taxon>
    </lineage>
</organism>